<dbReference type="PANTHER" id="PTHR34154">
    <property type="entry name" value="ALKALI-SENSITIVE LINKAGE PROTEIN 1"/>
    <property type="match status" value="1"/>
</dbReference>
<evidence type="ECO:0000313" key="5">
    <source>
        <dbReference type="Proteomes" id="UP001174936"/>
    </source>
</evidence>
<dbReference type="InterPro" id="IPR053183">
    <property type="entry name" value="ASL1"/>
</dbReference>
<dbReference type="InterPro" id="IPR024655">
    <property type="entry name" value="Asl1_glyco_hydro_catalytic"/>
</dbReference>
<gene>
    <name evidence="4" type="ORF">B0T16DRAFT_336050</name>
</gene>
<evidence type="ECO:0000259" key="3">
    <source>
        <dbReference type="Pfam" id="PF11790"/>
    </source>
</evidence>
<comment type="caution">
    <text evidence="4">The sequence shown here is derived from an EMBL/GenBank/DDBJ whole genome shotgun (WGS) entry which is preliminary data.</text>
</comment>
<dbReference type="AlphaFoldDB" id="A0AA39XXR3"/>
<dbReference type="FunFam" id="3.20.20.80:FF:000207">
    <property type="entry name" value="Glycoside hydrolase family 128 protein"/>
    <property type="match status" value="1"/>
</dbReference>
<dbReference type="GO" id="GO:0009277">
    <property type="term" value="C:fungal-type cell wall"/>
    <property type="evidence" value="ECO:0007669"/>
    <property type="project" value="TreeGrafter"/>
</dbReference>
<dbReference type="EMBL" id="JAULSV010000006">
    <property type="protein sequence ID" value="KAK0642211.1"/>
    <property type="molecule type" value="Genomic_DNA"/>
</dbReference>
<proteinExistence type="predicted"/>
<sequence>MVPSIASLGALLFAGVLPLVLAASTGPTTSPKRGLCFVPDSKYPNDNQIWTRQPSSLTWYYNYMAEPSPAYAKIPQSEFEFVPMLWGAPENPTDTTFLKQIKRLVQERKINITNVLSFNEPDGPREYGGSNLDPEVAARVWVNNIAPLRDMGIRVGLPSCTGAPAGLTWLEDFLKSCSKIISDGGAKKNCTYDFITIHWYGSFEALASHMGRYSAAFPNKTMWITEYNLAHEELASTQAFYKTSAEYFDRLDNVERYSLFGAFRSDVSNVGPNGAMLSAGGELTDIGAWYLGREGTGTLPSAGGNKNNNKNDGKNDSLRLGSPKGVLAALFATAVLIGL</sequence>
<evidence type="ECO:0000256" key="1">
    <source>
        <dbReference type="SAM" id="MobiDB-lite"/>
    </source>
</evidence>
<evidence type="ECO:0000313" key="4">
    <source>
        <dbReference type="EMBL" id="KAK0642211.1"/>
    </source>
</evidence>
<feature type="signal peptide" evidence="2">
    <location>
        <begin position="1"/>
        <end position="22"/>
    </location>
</feature>
<feature type="domain" description="Asl1-like glycosyl hydrolase catalytic" evidence="3">
    <location>
        <begin position="43"/>
        <end position="290"/>
    </location>
</feature>
<keyword evidence="4" id="KW-0378">Hydrolase</keyword>
<dbReference type="Proteomes" id="UP001174936">
    <property type="component" value="Unassembled WGS sequence"/>
</dbReference>
<dbReference type="GO" id="GO:0016787">
    <property type="term" value="F:hydrolase activity"/>
    <property type="evidence" value="ECO:0007669"/>
    <property type="project" value="UniProtKB-KW"/>
</dbReference>
<keyword evidence="2" id="KW-0732">Signal</keyword>
<organism evidence="4 5">
    <name type="scientific">Cercophora newfieldiana</name>
    <dbReference type="NCBI Taxonomy" id="92897"/>
    <lineage>
        <taxon>Eukaryota</taxon>
        <taxon>Fungi</taxon>
        <taxon>Dikarya</taxon>
        <taxon>Ascomycota</taxon>
        <taxon>Pezizomycotina</taxon>
        <taxon>Sordariomycetes</taxon>
        <taxon>Sordariomycetidae</taxon>
        <taxon>Sordariales</taxon>
        <taxon>Lasiosphaeriaceae</taxon>
        <taxon>Cercophora</taxon>
    </lineage>
</organism>
<protein>
    <submittedName>
        <fullName evidence="4">Glycosyl hydrolase catalytic core-domain-containing protein</fullName>
    </submittedName>
</protein>
<dbReference type="Pfam" id="PF11790">
    <property type="entry name" value="Glyco_hydro_cc"/>
    <property type="match status" value="1"/>
</dbReference>
<feature type="region of interest" description="Disordered" evidence="1">
    <location>
        <begin position="299"/>
        <end position="318"/>
    </location>
</feature>
<name>A0AA39XXR3_9PEZI</name>
<dbReference type="SUPFAM" id="SSF51445">
    <property type="entry name" value="(Trans)glycosidases"/>
    <property type="match status" value="1"/>
</dbReference>
<reference evidence="4" key="1">
    <citation type="submission" date="2023-06" db="EMBL/GenBank/DDBJ databases">
        <title>Genome-scale phylogeny and comparative genomics of the fungal order Sordariales.</title>
        <authorList>
            <consortium name="Lawrence Berkeley National Laboratory"/>
            <person name="Hensen N."/>
            <person name="Bonometti L."/>
            <person name="Westerberg I."/>
            <person name="Brannstrom I.O."/>
            <person name="Guillou S."/>
            <person name="Cros-Aarteil S."/>
            <person name="Calhoun S."/>
            <person name="Haridas S."/>
            <person name="Kuo A."/>
            <person name="Mondo S."/>
            <person name="Pangilinan J."/>
            <person name="Riley R."/>
            <person name="Labutti K."/>
            <person name="Andreopoulos B."/>
            <person name="Lipzen A."/>
            <person name="Chen C."/>
            <person name="Yanf M."/>
            <person name="Daum C."/>
            <person name="Ng V."/>
            <person name="Clum A."/>
            <person name="Steindorff A."/>
            <person name="Ohm R."/>
            <person name="Martin F."/>
            <person name="Silar P."/>
            <person name="Natvig D."/>
            <person name="Lalanne C."/>
            <person name="Gautier V."/>
            <person name="Ament-Velasquez S.L."/>
            <person name="Kruys A."/>
            <person name="Hutchinson M.I."/>
            <person name="Powell A.J."/>
            <person name="Barry K."/>
            <person name="Miller A.N."/>
            <person name="Grigoriev I.V."/>
            <person name="Debuchy R."/>
            <person name="Gladieux P."/>
            <person name="Thoren M.H."/>
            <person name="Johannesson H."/>
        </authorList>
    </citation>
    <scope>NUCLEOTIDE SEQUENCE</scope>
    <source>
        <strain evidence="4">SMH2532-1</strain>
    </source>
</reference>
<dbReference type="GO" id="GO:0071966">
    <property type="term" value="P:fungal-type cell wall polysaccharide metabolic process"/>
    <property type="evidence" value="ECO:0007669"/>
    <property type="project" value="TreeGrafter"/>
</dbReference>
<accession>A0AA39XXR3</accession>
<dbReference type="InterPro" id="IPR017853">
    <property type="entry name" value="GH"/>
</dbReference>
<feature type="chain" id="PRO_5041308332" evidence="2">
    <location>
        <begin position="23"/>
        <end position="339"/>
    </location>
</feature>
<evidence type="ECO:0000256" key="2">
    <source>
        <dbReference type="SAM" id="SignalP"/>
    </source>
</evidence>
<dbReference type="Gene3D" id="3.20.20.80">
    <property type="entry name" value="Glycosidases"/>
    <property type="match status" value="1"/>
</dbReference>
<dbReference type="PANTHER" id="PTHR34154:SF3">
    <property type="entry name" value="ALKALI-SENSITIVE LINKAGE PROTEIN 1"/>
    <property type="match status" value="1"/>
</dbReference>
<keyword evidence="5" id="KW-1185">Reference proteome</keyword>